<dbReference type="GO" id="GO:0000270">
    <property type="term" value="P:peptidoglycan metabolic process"/>
    <property type="evidence" value="ECO:0007669"/>
    <property type="project" value="TreeGrafter"/>
</dbReference>
<feature type="signal peptide" evidence="3">
    <location>
        <begin position="1"/>
        <end position="23"/>
    </location>
</feature>
<keyword evidence="5" id="KW-1185">Reference proteome</keyword>
<protein>
    <submittedName>
        <fullName evidence="4">D-alanyl-D-alanine carboxypeptidase/D-alanyl-D-alanine-endopeptidase</fullName>
        <ecNumber evidence="4">3.4.16.4</ecNumber>
    </submittedName>
</protein>
<dbReference type="GO" id="GO:0006508">
    <property type="term" value="P:proteolysis"/>
    <property type="evidence" value="ECO:0007669"/>
    <property type="project" value="InterPro"/>
</dbReference>
<evidence type="ECO:0000256" key="3">
    <source>
        <dbReference type="SAM" id="SignalP"/>
    </source>
</evidence>
<gene>
    <name evidence="4" type="primary">dacB</name>
    <name evidence="4" type="ORF">GLV81_11725</name>
</gene>
<dbReference type="Gene3D" id="3.50.80.20">
    <property type="entry name" value="D-Ala-D-Ala carboxypeptidase C, peptidase S13"/>
    <property type="match status" value="1"/>
</dbReference>
<reference evidence="4 5" key="1">
    <citation type="submission" date="2019-11" db="EMBL/GenBank/DDBJ databases">
        <authorList>
            <person name="Im W.T."/>
        </authorList>
    </citation>
    <scope>NUCLEOTIDE SEQUENCE [LARGE SCALE GENOMIC DNA]</scope>
    <source>
        <strain evidence="4 5">SB-02</strain>
    </source>
</reference>
<dbReference type="AlphaFoldDB" id="A0A6I6GJU5"/>
<dbReference type="InterPro" id="IPR000667">
    <property type="entry name" value="Peptidase_S13"/>
</dbReference>
<dbReference type="GO" id="GO:0009002">
    <property type="term" value="F:serine-type D-Ala-D-Ala carboxypeptidase activity"/>
    <property type="evidence" value="ECO:0007669"/>
    <property type="project" value="UniProtKB-EC"/>
</dbReference>
<dbReference type="EC" id="3.4.16.4" evidence="4"/>
<evidence type="ECO:0000256" key="1">
    <source>
        <dbReference type="ARBA" id="ARBA00006096"/>
    </source>
</evidence>
<dbReference type="PANTHER" id="PTHR30023">
    <property type="entry name" value="D-ALANYL-D-ALANINE CARBOXYPEPTIDASE"/>
    <property type="match status" value="1"/>
</dbReference>
<evidence type="ECO:0000313" key="4">
    <source>
        <dbReference type="EMBL" id="QGW28675.1"/>
    </source>
</evidence>
<sequence length="477" mass="51721">MNYKPNLLFALLLSVTAPTLLTAQTDLPTQLQKGYAKMANSDNMQYALIGFTVQDASGQTIYSNMGNTGLAPASCQKIVTAAAAFDQLGSNFRYSTNVSLSGTANGNIWKGDLLVQGSGDPTLASWRYKSVPDTAFFFQTLQALQQKGIQRISGHIIGSNMQFSTQPIPGGWIYDDIGNYYGAGSWALNYHENQFDASFSASGNVGDRLPLKRTTPASGYDEIDSYVTLGQPGTGDNSIIYASPYSPKAYISGTLGKTNQTFTISGAISDGETALLQALADYLQRNGIQIDGDVRPARLYAAKQWKIPAATQSLTSFQSLGLDSIAYWFLQKSINLYGEALLKTLAVNAGKPGDTDSGAEWIRNFWAGKGIDRNALRVKDGSGLSPQNRVTANSLVAVLQYAKKQPWFAAYYEGFPLIHNIKMKSGTIGGAKGYTGYISDKNGKEYCFALLVNNYSGNANTVVQQMWQLLDVITQYK</sequence>
<proteinExistence type="inferred from homology"/>
<keyword evidence="2 4" id="KW-0378">Hydrolase</keyword>
<evidence type="ECO:0000256" key="2">
    <source>
        <dbReference type="ARBA" id="ARBA00022801"/>
    </source>
</evidence>
<dbReference type="PRINTS" id="PR00922">
    <property type="entry name" value="DADACBPTASE3"/>
</dbReference>
<dbReference type="KEGG" id="fls:GLV81_11725"/>
<dbReference type="SUPFAM" id="SSF56601">
    <property type="entry name" value="beta-lactamase/transpeptidase-like"/>
    <property type="match status" value="1"/>
</dbReference>
<accession>A0A6I6GJU5</accession>
<dbReference type="PANTHER" id="PTHR30023:SF0">
    <property type="entry name" value="PENICILLIN-SENSITIVE CARBOXYPEPTIDASE A"/>
    <property type="match status" value="1"/>
</dbReference>
<comment type="similarity">
    <text evidence="1">Belongs to the peptidase S13 family.</text>
</comment>
<dbReference type="RefSeq" id="WP_157479028.1">
    <property type="nucleotide sequence ID" value="NZ_CP046566.1"/>
</dbReference>
<dbReference type="Pfam" id="PF02113">
    <property type="entry name" value="Peptidase_S13"/>
    <property type="match status" value="1"/>
</dbReference>
<evidence type="ECO:0000313" key="5">
    <source>
        <dbReference type="Proteomes" id="UP000426027"/>
    </source>
</evidence>
<keyword evidence="3" id="KW-0732">Signal</keyword>
<name>A0A6I6GJU5_9BACT</name>
<dbReference type="EMBL" id="CP046566">
    <property type="protein sequence ID" value="QGW28675.1"/>
    <property type="molecule type" value="Genomic_DNA"/>
</dbReference>
<feature type="chain" id="PRO_5026013235" evidence="3">
    <location>
        <begin position="24"/>
        <end position="477"/>
    </location>
</feature>
<dbReference type="Proteomes" id="UP000426027">
    <property type="component" value="Chromosome"/>
</dbReference>
<dbReference type="InterPro" id="IPR012338">
    <property type="entry name" value="Beta-lactam/transpept-like"/>
</dbReference>
<dbReference type="NCBIfam" id="TIGR00666">
    <property type="entry name" value="PBP4"/>
    <property type="match status" value="1"/>
</dbReference>
<dbReference type="Gene3D" id="3.40.710.10">
    <property type="entry name" value="DD-peptidase/beta-lactamase superfamily"/>
    <property type="match status" value="1"/>
</dbReference>
<keyword evidence="4" id="KW-0121">Carboxypeptidase</keyword>
<organism evidence="4 5">
    <name type="scientific">Phnomibacter ginsenosidimutans</name>
    <dbReference type="NCBI Taxonomy" id="2676868"/>
    <lineage>
        <taxon>Bacteria</taxon>
        <taxon>Pseudomonadati</taxon>
        <taxon>Bacteroidota</taxon>
        <taxon>Chitinophagia</taxon>
        <taxon>Chitinophagales</taxon>
        <taxon>Chitinophagaceae</taxon>
        <taxon>Phnomibacter</taxon>
    </lineage>
</organism>
<keyword evidence="4" id="KW-0645">Protease</keyword>